<keyword evidence="1" id="KW-0812">Transmembrane</keyword>
<reference evidence="4 5" key="1">
    <citation type="submission" date="2019-11" db="EMBL/GenBank/DDBJ databases">
        <title>Genome sequences of 17 halophilic strains isolated from different environments.</title>
        <authorList>
            <person name="Furrow R.E."/>
        </authorList>
    </citation>
    <scope>NUCLEOTIDE SEQUENCE [LARGE SCALE GENOMIC DNA]</scope>
    <source>
        <strain evidence="4 5">22511_23_Filter</strain>
    </source>
</reference>
<accession>A0A845DN75</accession>
<dbReference type="EMBL" id="WMET01000001">
    <property type="protein sequence ID" value="MYL18389.1"/>
    <property type="molecule type" value="Genomic_DNA"/>
</dbReference>
<organism evidence="4 5">
    <name type="scientific">Halobacillus litoralis</name>
    <dbReference type="NCBI Taxonomy" id="45668"/>
    <lineage>
        <taxon>Bacteria</taxon>
        <taxon>Bacillati</taxon>
        <taxon>Bacillota</taxon>
        <taxon>Bacilli</taxon>
        <taxon>Bacillales</taxon>
        <taxon>Bacillaceae</taxon>
        <taxon>Halobacillus</taxon>
    </lineage>
</organism>
<sequence length="246" mass="28120">MNTRIGKGLAAFLLIAAGVVLLLANVEIISLEMNLSWGMIYPLFILLLGLKLWGSAYIRRGDSWTAGSFLTVFAVLLILDRFGIMTFRFWDFWKLWPMLFIYIGFGIMRGRSRNRNQQFFDQPLPVSRTMAVGDFSFTEENWKVEPMNVWSAVSDYKFDFTKAFIPDEDIPIRVAGWAGDVRMFVPRQVPFRVDAKVRAGDIKVAGQKADGINRIIQYETRDYQEAGRKLTIQIELTAGSIKVVQV</sequence>
<evidence type="ECO:0000259" key="2">
    <source>
        <dbReference type="Pfam" id="PF09922"/>
    </source>
</evidence>
<protein>
    <recommendedName>
        <fullName evidence="6">Cell wall-active antibiotics response LiaF-like C-terminal domain-containing protein</fullName>
    </recommendedName>
</protein>
<name>A0A845DN75_9BACI</name>
<evidence type="ECO:0000256" key="1">
    <source>
        <dbReference type="SAM" id="Phobius"/>
    </source>
</evidence>
<dbReference type="RefSeq" id="WP_160834860.1">
    <property type="nucleotide sequence ID" value="NZ_WMET01000001.1"/>
</dbReference>
<feature type="transmembrane region" description="Helical" evidence="1">
    <location>
        <begin position="65"/>
        <end position="84"/>
    </location>
</feature>
<evidence type="ECO:0000313" key="4">
    <source>
        <dbReference type="EMBL" id="MYL18389.1"/>
    </source>
</evidence>
<keyword evidence="1" id="KW-0472">Membrane</keyword>
<dbReference type="NCBIfam" id="NF040535">
    <property type="entry name" value="LiaF_C_term"/>
    <property type="match status" value="1"/>
</dbReference>
<keyword evidence="1" id="KW-1133">Transmembrane helix</keyword>
<evidence type="ECO:0000259" key="3">
    <source>
        <dbReference type="Pfam" id="PF22570"/>
    </source>
</evidence>
<feature type="transmembrane region" description="Helical" evidence="1">
    <location>
        <begin position="90"/>
        <end position="108"/>
    </location>
</feature>
<feature type="domain" description="Cell wall-active antibiotics response LiaF-like C-terminal" evidence="2">
    <location>
        <begin position="132"/>
        <end position="243"/>
    </location>
</feature>
<dbReference type="Pfam" id="PF22570">
    <property type="entry name" value="LiaF-TM"/>
    <property type="match status" value="1"/>
</dbReference>
<dbReference type="InterPro" id="IPR024425">
    <property type="entry name" value="LiaF-like_C"/>
</dbReference>
<dbReference type="InterPro" id="IPR016975">
    <property type="entry name" value="Cell_wall_LiaF"/>
</dbReference>
<comment type="caution">
    <text evidence="4">The sequence shown here is derived from an EMBL/GenBank/DDBJ whole genome shotgun (WGS) entry which is preliminary data.</text>
</comment>
<proteinExistence type="predicted"/>
<dbReference type="AlphaFoldDB" id="A0A845DN75"/>
<gene>
    <name evidence="4" type="ORF">GLW04_00720</name>
</gene>
<feature type="domain" description="LiaF transmembrane" evidence="3">
    <location>
        <begin position="10"/>
        <end position="114"/>
    </location>
</feature>
<dbReference type="InterPro" id="IPR047793">
    <property type="entry name" value="LiaF_C"/>
</dbReference>
<dbReference type="InterPro" id="IPR054331">
    <property type="entry name" value="LiaF_TM"/>
</dbReference>
<dbReference type="PIRSF" id="PIRSF031509">
    <property type="entry name" value="Cell_wall_LiaF/YvqF"/>
    <property type="match status" value="1"/>
</dbReference>
<feature type="transmembrane region" description="Helical" evidence="1">
    <location>
        <begin position="34"/>
        <end position="53"/>
    </location>
</feature>
<dbReference type="GO" id="GO:0016020">
    <property type="term" value="C:membrane"/>
    <property type="evidence" value="ECO:0007669"/>
    <property type="project" value="InterPro"/>
</dbReference>
<dbReference type="Proteomes" id="UP000460949">
    <property type="component" value="Unassembled WGS sequence"/>
</dbReference>
<dbReference type="Pfam" id="PF09922">
    <property type="entry name" value="LiaF-like_C"/>
    <property type="match status" value="1"/>
</dbReference>
<evidence type="ECO:0000313" key="5">
    <source>
        <dbReference type="Proteomes" id="UP000460949"/>
    </source>
</evidence>
<evidence type="ECO:0008006" key="6">
    <source>
        <dbReference type="Google" id="ProtNLM"/>
    </source>
</evidence>